<dbReference type="Pfam" id="PF00359">
    <property type="entry name" value="PTS_EIIA_2"/>
    <property type="match status" value="1"/>
</dbReference>
<name>A0A1I4J1B0_9BACI</name>
<dbReference type="Gene3D" id="3.40.50.2300">
    <property type="match status" value="1"/>
</dbReference>
<dbReference type="PANTHER" id="PTHR30185">
    <property type="entry name" value="CRYPTIC BETA-GLUCOSIDE BGL OPERON ANTITERMINATOR"/>
    <property type="match status" value="1"/>
</dbReference>
<dbReference type="InterPro" id="IPR002178">
    <property type="entry name" value="PTS_EIIA_type-2_dom"/>
</dbReference>
<dbReference type="Pfam" id="PF00874">
    <property type="entry name" value="PRD"/>
    <property type="match status" value="2"/>
</dbReference>
<feature type="domain" description="PRD" evidence="8">
    <location>
        <begin position="192"/>
        <end position="296"/>
    </location>
</feature>
<dbReference type="SUPFAM" id="SSF63520">
    <property type="entry name" value="PTS-regulatory domain, PRD"/>
    <property type="match status" value="2"/>
</dbReference>
<keyword evidence="3" id="KW-0805">Transcription regulation</keyword>
<protein>
    <submittedName>
        <fullName evidence="9">Lichenan operon transcriptional antiterminator</fullName>
    </submittedName>
</protein>
<accession>A0A1I4J1B0</accession>
<evidence type="ECO:0000256" key="3">
    <source>
        <dbReference type="ARBA" id="ARBA00023015"/>
    </source>
</evidence>
<evidence type="ECO:0000256" key="5">
    <source>
        <dbReference type="ARBA" id="ARBA00023163"/>
    </source>
</evidence>
<dbReference type="InterPro" id="IPR011608">
    <property type="entry name" value="PRD"/>
</dbReference>
<dbReference type="Gene3D" id="1.10.1790.10">
    <property type="entry name" value="PRD domain"/>
    <property type="match status" value="2"/>
</dbReference>
<dbReference type="PANTHER" id="PTHR30185:SF13">
    <property type="entry name" value="LICABCH OPERON REGULATOR-RELATED"/>
    <property type="match status" value="1"/>
</dbReference>
<evidence type="ECO:0000259" key="6">
    <source>
        <dbReference type="PROSITE" id="PS51094"/>
    </source>
</evidence>
<keyword evidence="4" id="KW-0010">Activator</keyword>
<dbReference type="Pfam" id="PF08279">
    <property type="entry name" value="HTH_11"/>
    <property type="match status" value="1"/>
</dbReference>
<dbReference type="Gene3D" id="1.10.10.10">
    <property type="entry name" value="Winged helix-like DNA-binding domain superfamily/Winged helix DNA-binding domain"/>
    <property type="match status" value="1"/>
</dbReference>
<feature type="domain" description="PTS EIIA type-2" evidence="6">
    <location>
        <begin position="508"/>
        <end position="647"/>
    </location>
</feature>
<dbReference type="InterPro" id="IPR036388">
    <property type="entry name" value="WH-like_DNA-bd_sf"/>
</dbReference>
<organism evidence="9 10">
    <name type="scientific">Gracilibacillus orientalis</name>
    <dbReference type="NCBI Taxonomy" id="334253"/>
    <lineage>
        <taxon>Bacteria</taxon>
        <taxon>Bacillati</taxon>
        <taxon>Bacillota</taxon>
        <taxon>Bacilli</taxon>
        <taxon>Bacillales</taxon>
        <taxon>Bacillaceae</taxon>
        <taxon>Gracilibacillus</taxon>
    </lineage>
</organism>
<evidence type="ECO:0000313" key="10">
    <source>
        <dbReference type="Proteomes" id="UP000198565"/>
    </source>
</evidence>
<dbReference type="AlphaFoldDB" id="A0A1I4J1B0"/>
<dbReference type="InterPro" id="IPR036095">
    <property type="entry name" value="PTS_EIIB-like_sf"/>
</dbReference>
<keyword evidence="10" id="KW-1185">Reference proteome</keyword>
<dbReference type="GO" id="GO:0008982">
    <property type="term" value="F:protein-N(PI)-phosphohistidine-sugar phosphotransferase activity"/>
    <property type="evidence" value="ECO:0007669"/>
    <property type="project" value="InterPro"/>
</dbReference>
<dbReference type="GO" id="GO:0006355">
    <property type="term" value="P:regulation of DNA-templated transcription"/>
    <property type="evidence" value="ECO:0007669"/>
    <property type="project" value="InterPro"/>
</dbReference>
<dbReference type="InterPro" id="IPR050661">
    <property type="entry name" value="BglG_antiterminators"/>
</dbReference>
<dbReference type="InterPro" id="IPR016152">
    <property type="entry name" value="PTrfase/Anion_transptr"/>
</dbReference>
<dbReference type="GO" id="GO:0009401">
    <property type="term" value="P:phosphoenolpyruvate-dependent sugar phosphotransferase system"/>
    <property type="evidence" value="ECO:0007669"/>
    <property type="project" value="InterPro"/>
</dbReference>
<evidence type="ECO:0000256" key="1">
    <source>
        <dbReference type="ARBA" id="ARBA00022679"/>
    </source>
</evidence>
<dbReference type="InterPro" id="IPR013196">
    <property type="entry name" value="HTH_11"/>
</dbReference>
<dbReference type="InterPro" id="IPR013011">
    <property type="entry name" value="PTS_EIIB_2"/>
</dbReference>
<gene>
    <name evidence="9" type="ORF">SAMN04487943_102396</name>
</gene>
<dbReference type="CDD" id="cd05568">
    <property type="entry name" value="PTS_IIB_bgl_like"/>
    <property type="match status" value="1"/>
</dbReference>
<dbReference type="SUPFAM" id="SSF52794">
    <property type="entry name" value="PTS system IIB component-like"/>
    <property type="match status" value="1"/>
</dbReference>
<dbReference type="PROSITE" id="PS51372">
    <property type="entry name" value="PRD_2"/>
    <property type="match status" value="2"/>
</dbReference>
<evidence type="ECO:0000256" key="4">
    <source>
        <dbReference type="ARBA" id="ARBA00023159"/>
    </source>
</evidence>
<dbReference type="Pfam" id="PF05043">
    <property type="entry name" value="Mga"/>
    <property type="match status" value="1"/>
</dbReference>
<dbReference type="SUPFAM" id="SSF46785">
    <property type="entry name" value="Winged helix' DNA-binding domain"/>
    <property type="match status" value="1"/>
</dbReference>
<evidence type="ECO:0000259" key="8">
    <source>
        <dbReference type="PROSITE" id="PS51372"/>
    </source>
</evidence>
<dbReference type="InterPro" id="IPR036634">
    <property type="entry name" value="PRD_sf"/>
</dbReference>
<keyword evidence="1" id="KW-0808">Transferase</keyword>
<evidence type="ECO:0000259" key="7">
    <source>
        <dbReference type="PROSITE" id="PS51099"/>
    </source>
</evidence>
<dbReference type="InterPro" id="IPR007737">
    <property type="entry name" value="Mga_HTH"/>
</dbReference>
<keyword evidence="5" id="KW-0804">Transcription</keyword>
<keyword evidence="2" id="KW-0677">Repeat</keyword>
<feature type="domain" description="PTS EIIB type-2" evidence="7">
    <location>
        <begin position="412"/>
        <end position="502"/>
    </location>
</feature>
<dbReference type="InterPro" id="IPR036390">
    <property type="entry name" value="WH_DNA-bd_sf"/>
</dbReference>
<evidence type="ECO:0000256" key="2">
    <source>
        <dbReference type="ARBA" id="ARBA00022737"/>
    </source>
</evidence>
<dbReference type="PROSITE" id="PS51099">
    <property type="entry name" value="PTS_EIIB_TYPE_2"/>
    <property type="match status" value="1"/>
</dbReference>
<dbReference type="OrthoDB" id="3175596at2"/>
<evidence type="ECO:0000313" key="9">
    <source>
        <dbReference type="EMBL" id="SFL60037.1"/>
    </source>
</evidence>
<reference evidence="10" key="1">
    <citation type="submission" date="2016-10" db="EMBL/GenBank/DDBJ databases">
        <authorList>
            <person name="Varghese N."/>
            <person name="Submissions S."/>
        </authorList>
    </citation>
    <scope>NUCLEOTIDE SEQUENCE [LARGE SCALE GENOMIC DNA]</scope>
    <source>
        <strain evidence="10">CGMCC 1.4250</strain>
    </source>
</reference>
<feature type="domain" description="PRD" evidence="8">
    <location>
        <begin position="300"/>
        <end position="407"/>
    </location>
</feature>
<proteinExistence type="predicted"/>
<dbReference type="Proteomes" id="UP000198565">
    <property type="component" value="Unassembled WGS sequence"/>
</dbReference>
<dbReference type="EMBL" id="FOTR01000002">
    <property type="protein sequence ID" value="SFL60037.1"/>
    <property type="molecule type" value="Genomic_DNA"/>
</dbReference>
<sequence length="652" mass="75819">MKMKLLNKREVEILHLLRNSKGVQTGKSLSLLLEVTTRTIRNDIKKLNETMSKHGAEIVSHKGKGYELEIREDDAFQKLYSDYITIIQNNSTINIHRSEGDDLEEQIIRKILMNCLTNTSVYQEELAEELFISLSALKSYISLVKTKISKYGLELITDRFNGIKVKGNEDKIRFCISQHLFNHQSIGVYNDLFPDNEIKRLKDITLQVLLSNHLKLTDVALENLIIHIEITIRRYLNNRLLDYQVNITETLKATKEYKVANEIIQEINTKLKINIEPEIFYITQHLLASSRLYRKDIDFKEYKKMEDMLDKVLHEIKEKTSINFSGDRKLVDGLIIHLSVALKRIEYQMNIRNEVLNSIKNNYPLAFQLAAIASNKIYELTNLHIDENEIGFLAIHFGVALEKKGLNNQDVKKIMIVCGSGLATASLIREKILNYYGHQVSVVETISLIEFNESLLEQVDIVVSTVPIDIESDKIFTVNPILSNNDLSLIKRKVMEDRHETDVIHFSNIFKSDLFIKNIDLPSKEEVLHFITNLMHSKQYIDQYTKQSIYERERMASTELSNLLAIPHPLDNNMQETTIAVCILNKPIIWDREKVQVIIILSVPKDKQKTWEVIFKQLYFFLIEEFGITKLISTYDYDDFIRNLSKYKEKSL</sequence>
<dbReference type="PROSITE" id="PS51094">
    <property type="entry name" value="PTS_EIIA_TYPE_2"/>
    <property type="match status" value="1"/>
</dbReference>
<dbReference type="STRING" id="334253.SAMN04487943_102396"/>
<dbReference type="Gene3D" id="3.40.930.10">
    <property type="entry name" value="Mannitol-specific EII, Chain A"/>
    <property type="match status" value="1"/>
</dbReference>
<dbReference type="SUPFAM" id="SSF55804">
    <property type="entry name" value="Phoshotransferase/anion transport protein"/>
    <property type="match status" value="1"/>
</dbReference>